<evidence type="ECO:0000313" key="2">
    <source>
        <dbReference type="EMBL" id="TWB84393.1"/>
    </source>
</evidence>
<dbReference type="InterPro" id="IPR014914">
    <property type="entry name" value="RES_dom"/>
</dbReference>
<dbReference type="EMBL" id="VITW01000001">
    <property type="protein sequence ID" value="TWB84393.1"/>
    <property type="molecule type" value="Genomic_DNA"/>
</dbReference>
<proteinExistence type="predicted"/>
<dbReference type="STRING" id="1399419.A5906_03865"/>
<dbReference type="SMART" id="SM00953">
    <property type="entry name" value="RES"/>
    <property type="match status" value="1"/>
</dbReference>
<reference evidence="2 3" key="1">
    <citation type="submission" date="2019-06" db="EMBL/GenBank/DDBJ databases">
        <title>Genomic Encyclopedia of Type Strains, Phase IV (KMG-V): Genome sequencing to study the core and pangenomes of soil and plant-associated prokaryotes.</title>
        <authorList>
            <person name="Whitman W."/>
        </authorList>
    </citation>
    <scope>NUCLEOTIDE SEQUENCE [LARGE SCALE GENOMIC DNA]</scope>
    <source>
        <strain evidence="2 3">BR 10556</strain>
    </source>
</reference>
<evidence type="ECO:0000259" key="1">
    <source>
        <dbReference type="SMART" id="SM00953"/>
    </source>
</evidence>
<dbReference type="Proteomes" id="UP000315914">
    <property type="component" value="Unassembled WGS sequence"/>
</dbReference>
<protein>
    <submittedName>
        <fullName evidence="2">RES domain-containing protein</fullName>
    </submittedName>
</protein>
<sequence length="315" mass="35409">MEERQDIFEEYFNRDLESYFTSGISCCEHCYDDFCREWPGTAARDERFLRSGIEVSLFLSQSRIAEAFYPEEIECFAKELRCPNCYAVLDGVFYIFEHPFKVNEFHLNSIADLAHTSPFLLLSHPFAAKVFEVITRKAVIAETLPSKSIWYRGRMARDLPASSTLTDFGPPPAARVAEGRYNHAGHSMLYLADSPTTVRGEMRTSEPICVAQIELEFSCKVLDLMISDDVGDGDDEVIQCLARSALCAAPRKSEGWDRPEYVFTRFVADCARHAGFGAIKYGSVQCSEGVNVVVLEPPIEFASAARLIQIVRMSG</sequence>
<organism evidence="2 3">
    <name type="scientific">Bradyrhizobium sacchari</name>
    <dbReference type="NCBI Taxonomy" id="1399419"/>
    <lineage>
        <taxon>Bacteria</taxon>
        <taxon>Pseudomonadati</taxon>
        <taxon>Pseudomonadota</taxon>
        <taxon>Alphaproteobacteria</taxon>
        <taxon>Hyphomicrobiales</taxon>
        <taxon>Nitrobacteraceae</taxon>
        <taxon>Bradyrhizobium</taxon>
    </lineage>
</organism>
<accession>A0A560KM74</accession>
<feature type="domain" description="RES" evidence="1">
    <location>
        <begin position="164"/>
        <end position="306"/>
    </location>
</feature>
<evidence type="ECO:0000313" key="3">
    <source>
        <dbReference type="Proteomes" id="UP000315914"/>
    </source>
</evidence>
<comment type="caution">
    <text evidence="2">The sequence shown here is derived from an EMBL/GenBank/DDBJ whole genome shotgun (WGS) entry which is preliminary data.</text>
</comment>
<dbReference type="Pfam" id="PF08808">
    <property type="entry name" value="RES"/>
    <property type="match status" value="1"/>
</dbReference>
<dbReference type="AlphaFoldDB" id="A0A560KM74"/>
<gene>
    <name evidence="2" type="ORF">FBZ95_101837</name>
</gene>
<keyword evidence="3" id="KW-1185">Reference proteome</keyword>
<name>A0A560KM74_9BRAD</name>